<organism evidence="1">
    <name type="scientific">Siphoviridae sp. cteHV32</name>
    <dbReference type="NCBI Taxonomy" id="2825588"/>
    <lineage>
        <taxon>Viruses</taxon>
        <taxon>Duplodnaviria</taxon>
        <taxon>Heunggongvirae</taxon>
        <taxon>Uroviricota</taxon>
        <taxon>Caudoviricetes</taxon>
    </lineage>
</organism>
<accession>A0A8S5QHI2</accession>
<protein>
    <submittedName>
        <fullName evidence="1">Uncharacterized protein</fullName>
    </submittedName>
</protein>
<name>A0A8S5QHI2_9CAUD</name>
<evidence type="ECO:0000313" key="1">
    <source>
        <dbReference type="EMBL" id="DAE18323.1"/>
    </source>
</evidence>
<dbReference type="EMBL" id="BK015653">
    <property type="protein sequence ID" value="DAE18323.1"/>
    <property type="molecule type" value="Genomic_DNA"/>
</dbReference>
<proteinExistence type="predicted"/>
<sequence length="115" mass="13684">MKKYNLSNIMKRAWELVKKSGMTISSGLRKAWEEAKKIEKKIFKGRMEMTVPEADNNVVSISLWQKGSCKRIYFNNYKRRTVGYIDCVSRAAHYMEGYARMYIPAIDRFMEEYEF</sequence>
<reference evidence="1" key="1">
    <citation type="journal article" date="2021" name="Proc. Natl. Acad. Sci. U.S.A.">
        <title>A Catalog of Tens of Thousands of Viruses from Human Metagenomes Reveals Hidden Associations with Chronic Diseases.</title>
        <authorList>
            <person name="Tisza M.J."/>
            <person name="Buck C.B."/>
        </authorList>
    </citation>
    <scope>NUCLEOTIDE SEQUENCE</scope>
    <source>
        <strain evidence="1">CteHV32</strain>
    </source>
</reference>